<name>A0ABU2MY06_9ACTN</name>
<comment type="caution">
    <text evidence="1">The sequence shown here is derived from an EMBL/GenBank/DDBJ whole genome shotgun (WGS) entry which is preliminary data.</text>
</comment>
<dbReference type="EMBL" id="JAVREL010000020">
    <property type="protein sequence ID" value="MDT0346405.1"/>
    <property type="molecule type" value="Genomic_DNA"/>
</dbReference>
<evidence type="ECO:0000313" key="2">
    <source>
        <dbReference type="Proteomes" id="UP001183246"/>
    </source>
</evidence>
<accession>A0ABU2MY06</accession>
<gene>
    <name evidence="1" type="ORF">RM590_28030</name>
</gene>
<reference evidence="2" key="1">
    <citation type="submission" date="2023-07" db="EMBL/GenBank/DDBJ databases">
        <title>30 novel species of actinomycetes from the DSMZ collection.</title>
        <authorList>
            <person name="Nouioui I."/>
        </authorList>
    </citation>
    <scope>NUCLEOTIDE SEQUENCE [LARGE SCALE GENOMIC DNA]</scope>
    <source>
        <strain evidence="2">DSM 44938</strain>
    </source>
</reference>
<dbReference type="RefSeq" id="WP_311707531.1">
    <property type="nucleotide sequence ID" value="NZ_JAVREL010000020.1"/>
</dbReference>
<dbReference type="Proteomes" id="UP001183246">
    <property type="component" value="Unassembled WGS sequence"/>
</dbReference>
<protein>
    <submittedName>
        <fullName evidence="1">Uncharacterized protein</fullName>
    </submittedName>
</protein>
<evidence type="ECO:0000313" key="1">
    <source>
        <dbReference type="EMBL" id="MDT0346405.1"/>
    </source>
</evidence>
<organism evidence="1 2">
    <name type="scientific">Streptomyces litchfieldiae</name>
    <dbReference type="NCBI Taxonomy" id="3075543"/>
    <lineage>
        <taxon>Bacteria</taxon>
        <taxon>Bacillati</taxon>
        <taxon>Actinomycetota</taxon>
        <taxon>Actinomycetes</taxon>
        <taxon>Kitasatosporales</taxon>
        <taxon>Streptomycetaceae</taxon>
        <taxon>Streptomyces</taxon>
    </lineage>
</organism>
<proteinExistence type="predicted"/>
<keyword evidence="2" id="KW-1185">Reference proteome</keyword>
<sequence>MDRYRRLDHAVEELHALPGTALSSTQVTASPGRLPAAELRPVELARTAVAARGQLFKGLNEVIARLGQDQGGREAAVTAVSVAAGEVRKVPSVTRLLAGSPAVGAPEGTVGFRLSAQAAAALTQTTRRALDENGLSAAEHGLSHLVNRLTAAKARALGALEELDSTTFHHTFKHVGDTLVRISTPVATRVNWLALGSTEHALPEHAAPAERVPGTHGDVKPAGIGELLLVQQQLVGYETTDIAHVENVLRGERQLREHRRRRVTEEFTLRETETTTAEERDLESTDRFEMRRETAETIKTDASLKAGLTVSGKYGPTVEFSASAEGALSRSREQSTEAATEFAKEVTQRASSRIAERVLRRETLRVTNEVEERSEHTLDNTGGAEHTVGVYQWLQKVYQAQIFSYGMRTMFEFMIPEPGAFLVEAFRRANATALEVDKPPAFPLRPEQISEANYGYWTRVLAATSIKAPPEPYVTKTHTFSSPQGEPETNVSHAADIAIDPGYEAVYGHVGHAINVWDSTWSIDVVLGRHTHRFGEGRPALWSRALDGETGAVPFAVNTLDVSTGAVTVEVVCQRTARAMQQWRLDTHAALRDAHRARQAEYEEALARAQAAAGLVVPGRPPAFNLELMKDELKKACVTILTEQHFDLFDAIETGSNGLPQIDLHENEAEGPYVRFLEQAFEWEHMTWLTYPYFWGRKSQWTDRLAFEDPDPSFNQFLKAGYCRVSVPARPGFEGAVDHFMTFGEPWLGGPLPTITSDLYLPISEELAERLDRPGDEVPVGEPWQVRIPTTLVRLRPDGSLPTWRQNQDGAWVEQ</sequence>